<sequence>MEQVFGFFKFCIRPLTDRFQINFTSMNRLVFIYLSFRLLLDGVEEFLILPTAWYYMKNLGETNTFLGFTLAAYSAGTLVFAPFIGFLEVKFQASKTIVVMCGLVKLFGNLLYSIPVNGYFPLFGRFISGIGEGTVGVLYGAVTKCTTNENRAKAFLYFEGLYCIGEVCGPTIGSLLVFKFNVLGWEVNAGNSPGVVLAIVWLLLLILTMFLPSDLAESYEAENHINSDSESYESKSGGTMIGCPQSVVLCLYYLIFLMVILTTISSTYIPLLAKYHLGLGLSHVKLLYLNSSLFAFVFFLATYLLVERISEKNCIVFGAVSSIVPIFTIFYFALFWDNDMPVNAAYLLLVSLLFIGAQFVNFALISSLLSKLTPAEGASFYQSLTFTIAHTSIMLSRILAGATFHRMPMMYTCLCLTICWLFGLIWLGIEYKNLEKDDKWIESSASVKDSSVGGRIKEKGPKCKNKEVDLTVGPNCTT</sequence>
<keyword evidence="2" id="KW-0812">Transmembrane</keyword>
<evidence type="ECO:0000256" key="2">
    <source>
        <dbReference type="ARBA" id="ARBA00022692"/>
    </source>
</evidence>
<keyword evidence="4" id="KW-0472">Membrane</keyword>
<dbReference type="PROSITE" id="PS50850">
    <property type="entry name" value="MFS"/>
    <property type="match status" value="1"/>
</dbReference>
<dbReference type="InterPro" id="IPR001958">
    <property type="entry name" value="Tet-R_TetA/multi-R_MdtG-like"/>
</dbReference>
<dbReference type="PANTHER" id="PTHR23510:SF16">
    <property type="entry name" value="MAJOR FACILITATOR SUPERFAMILY (MFS) PROFILE DOMAIN-CONTAINING PROTEIN"/>
    <property type="match status" value="1"/>
</dbReference>
<comment type="subcellular location">
    <subcellularLocation>
        <location evidence="1">Membrane</location>
        <topology evidence="1">Multi-pass membrane protein</topology>
    </subcellularLocation>
</comment>
<dbReference type="SUPFAM" id="SSF103473">
    <property type="entry name" value="MFS general substrate transporter"/>
    <property type="match status" value="1"/>
</dbReference>
<evidence type="ECO:0000313" key="6">
    <source>
        <dbReference type="Proteomes" id="UP001152795"/>
    </source>
</evidence>
<dbReference type="InterPro" id="IPR036259">
    <property type="entry name" value="MFS_trans_sf"/>
</dbReference>
<proteinExistence type="predicted"/>
<evidence type="ECO:0000313" key="5">
    <source>
        <dbReference type="EMBL" id="CAB3984412.1"/>
    </source>
</evidence>
<gene>
    <name evidence="5" type="ORF">PACLA_8A065929</name>
</gene>
<dbReference type="AlphaFoldDB" id="A0A7D9DGB2"/>
<organism evidence="5 6">
    <name type="scientific">Paramuricea clavata</name>
    <name type="common">Red gorgonian</name>
    <name type="synonym">Violescent sea-whip</name>
    <dbReference type="NCBI Taxonomy" id="317549"/>
    <lineage>
        <taxon>Eukaryota</taxon>
        <taxon>Metazoa</taxon>
        <taxon>Cnidaria</taxon>
        <taxon>Anthozoa</taxon>
        <taxon>Octocorallia</taxon>
        <taxon>Malacalcyonacea</taxon>
        <taxon>Plexauridae</taxon>
        <taxon>Paramuricea</taxon>
    </lineage>
</organism>
<dbReference type="Pfam" id="PF07690">
    <property type="entry name" value="MFS_1"/>
    <property type="match status" value="1"/>
</dbReference>
<name>A0A7D9DGB2_PARCT</name>
<dbReference type="InterPro" id="IPR011701">
    <property type="entry name" value="MFS"/>
</dbReference>
<evidence type="ECO:0000256" key="1">
    <source>
        <dbReference type="ARBA" id="ARBA00004141"/>
    </source>
</evidence>
<dbReference type="EMBL" id="CACRXK020000736">
    <property type="protein sequence ID" value="CAB3984412.1"/>
    <property type="molecule type" value="Genomic_DNA"/>
</dbReference>
<dbReference type="PANTHER" id="PTHR23510">
    <property type="entry name" value="INNER MEMBRANE TRANSPORT PROTEIN YAJR"/>
    <property type="match status" value="1"/>
</dbReference>
<accession>A0A7D9DGB2</accession>
<evidence type="ECO:0000256" key="3">
    <source>
        <dbReference type="ARBA" id="ARBA00022989"/>
    </source>
</evidence>
<comment type="caution">
    <text evidence="5">The sequence shown here is derived from an EMBL/GenBank/DDBJ whole genome shotgun (WGS) entry which is preliminary data.</text>
</comment>
<dbReference type="GO" id="GO:0016020">
    <property type="term" value="C:membrane"/>
    <property type="evidence" value="ECO:0007669"/>
    <property type="project" value="UniProtKB-SubCell"/>
</dbReference>
<evidence type="ECO:0000256" key="4">
    <source>
        <dbReference type="ARBA" id="ARBA00023136"/>
    </source>
</evidence>
<dbReference type="OrthoDB" id="6432183at2759"/>
<dbReference type="Proteomes" id="UP001152795">
    <property type="component" value="Unassembled WGS sequence"/>
</dbReference>
<dbReference type="GO" id="GO:0022857">
    <property type="term" value="F:transmembrane transporter activity"/>
    <property type="evidence" value="ECO:0007669"/>
    <property type="project" value="InterPro"/>
</dbReference>
<protein>
    <submittedName>
        <fullName evidence="5">Major facilitator superfamily domain-containing 8-like</fullName>
    </submittedName>
</protein>
<keyword evidence="3" id="KW-1133">Transmembrane helix</keyword>
<keyword evidence="6" id="KW-1185">Reference proteome</keyword>
<dbReference type="InterPro" id="IPR051068">
    <property type="entry name" value="MFS_Domain-Containing_Protein"/>
</dbReference>
<reference evidence="5" key="1">
    <citation type="submission" date="2020-04" db="EMBL/GenBank/DDBJ databases">
        <authorList>
            <person name="Alioto T."/>
            <person name="Alioto T."/>
            <person name="Gomez Garrido J."/>
        </authorList>
    </citation>
    <scope>NUCLEOTIDE SEQUENCE</scope>
    <source>
        <strain evidence="5">A484AB</strain>
    </source>
</reference>
<dbReference type="Gene3D" id="1.20.1250.20">
    <property type="entry name" value="MFS general substrate transporter like domains"/>
    <property type="match status" value="1"/>
</dbReference>
<dbReference type="PRINTS" id="PR01035">
    <property type="entry name" value="TCRTETA"/>
</dbReference>
<dbReference type="InterPro" id="IPR020846">
    <property type="entry name" value="MFS_dom"/>
</dbReference>